<dbReference type="AlphaFoldDB" id="A0A137SQF6"/>
<dbReference type="PATRIC" id="fig|28125.4.peg.2373"/>
<evidence type="ECO:0000256" key="1">
    <source>
        <dbReference type="SAM" id="Phobius"/>
    </source>
</evidence>
<evidence type="ECO:0000313" key="2">
    <source>
        <dbReference type="EMBL" id="KXO14652.1"/>
    </source>
</evidence>
<dbReference type="STRING" id="28125.HMPREF3202_02376"/>
<proteinExistence type="predicted"/>
<sequence>MVTNSVSVFASAKINILFELPTSILILFPILTKKLILNQAIPYI</sequence>
<keyword evidence="1" id="KW-0472">Membrane</keyword>
<keyword evidence="1" id="KW-0812">Transmembrane</keyword>
<accession>A0A137SQF6</accession>
<name>A0A137SQF6_9BACT</name>
<gene>
    <name evidence="2" type="ORF">HMPREF3202_02376</name>
</gene>
<protein>
    <submittedName>
        <fullName evidence="2">Uncharacterized protein</fullName>
    </submittedName>
</protein>
<evidence type="ECO:0000313" key="3">
    <source>
        <dbReference type="Proteomes" id="UP000070093"/>
    </source>
</evidence>
<reference evidence="2 3" key="1">
    <citation type="submission" date="2016-02" db="EMBL/GenBank/DDBJ databases">
        <authorList>
            <person name="Wen L."/>
            <person name="He K."/>
            <person name="Yang H."/>
        </authorList>
    </citation>
    <scope>NUCLEOTIDE SEQUENCE [LARGE SCALE GENOMIC DNA]</scope>
    <source>
        <strain evidence="2 3">GED7880</strain>
    </source>
</reference>
<comment type="caution">
    <text evidence="2">The sequence shown here is derived from an EMBL/GenBank/DDBJ whole genome shotgun (WGS) entry which is preliminary data.</text>
</comment>
<keyword evidence="1" id="KW-1133">Transmembrane helix</keyword>
<organism evidence="2 3">
    <name type="scientific">Prevotella bivia</name>
    <dbReference type="NCBI Taxonomy" id="28125"/>
    <lineage>
        <taxon>Bacteria</taxon>
        <taxon>Pseudomonadati</taxon>
        <taxon>Bacteroidota</taxon>
        <taxon>Bacteroidia</taxon>
        <taxon>Bacteroidales</taxon>
        <taxon>Prevotellaceae</taxon>
        <taxon>Prevotella</taxon>
    </lineage>
</organism>
<dbReference type="EMBL" id="LTAG01000133">
    <property type="protein sequence ID" value="KXO14652.1"/>
    <property type="molecule type" value="Genomic_DNA"/>
</dbReference>
<feature type="transmembrane region" description="Helical" evidence="1">
    <location>
        <begin position="12"/>
        <end position="31"/>
    </location>
</feature>
<dbReference type="Proteomes" id="UP000070093">
    <property type="component" value="Unassembled WGS sequence"/>
</dbReference>